<organism evidence="2 3">
    <name type="scientific">Dipteronia sinensis</name>
    <dbReference type="NCBI Taxonomy" id="43782"/>
    <lineage>
        <taxon>Eukaryota</taxon>
        <taxon>Viridiplantae</taxon>
        <taxon>Streptophyta</taxon>
        <taxon>Embryophyta</taxon>
        <taxon>Tracheophyta</taxon>
        <taxon>Spermatophyta</taxon>
        <taxon>Magnoliopsida</taxon>
        <taxon>eudicotyledons</taxon>
        <taxon>Gunneridae</taxon>
        <taxon>Pentapetalae</taxon>
        <taxon>rosids</taxon>
        <taxon>malvids</taxon>
        <taxon>Sapindales</taxon>
        <taxon>Sapindaceae</taxon>
        <taxon>Hippocastanoideae</taxon>
        <taxon>Acereae</taxon>
        <taxon>Dipteronia</taxon>
    </lineage>
</organism>
<feature type="compositionally biased region" description="Basic residues" evidence="1">
    <location>
        <begin position="72"/>
        <end position="84"/>
    </location>
</feature>
<keyword evidence="3" id="KW-1185">Reference proteome</keyword>
<feature type="region of interest" description="Disordered" evidence="1">
    <location>
        <begin position="1"/>
        <end position="43"/>
    </location>
</feature>
<protein>
    <recommendedName>
        <fullName evidence="4">Endonuclease/exonuclease/phosphatase domain-containing protein</fullName>
    </recommendedName>
</protein>
<evidence type="ECO:0000256" key="1">
    <source>
        <dbReference type="SAM" id="MobiDB-lite"/>
    </source>
</evidence>
<evidence type="ECO:0000313" key="3">
    <source>
        <dbReference type="Proteomes" id="UP001281410"/>
    </source>
</evidence>
<dbReference type="InterPro" id="IPR036691">
    <property type="entry name" value="Endo/exonu/phosph_ase_sf"/>
</dbReference>
<sequence length="279" mass="31734">MESLKSPSDYEPSGDLMEQDDEPSPNLNTDTMSNSENSEEEVAGKEMVVVPLVLMLGEDNSRIIKPNAENRKQRKSDRPRKHGMSTRSLKSGNKMAAKQTYWNLDVEIAKVVEKSALRDYDIKDEKRRVVRSLVYSYKPSIFFLQESKLKVFDSSVIRRLGGSWLTRWIGVESDGAAGGIISLWNEKISEVKYCMSNSRCIIFVGELVLLKKEIVLCNIYTPYLANERRELWNFILDAQKLFLIPWVMGGDLNDVLDPSERVGASCDMGTINSFKNFTL</sequence>
<evidence type="ECO:0008006" key="4">
    <source>
        <dbReference type="Google" id="ProtNLM"/>
    </source>
</evidence>
<dbReference type="Gene3D" id="3.60.10.10">
    <property type="entry name" value="Endonuclease/exonuclease/phosphatase"/>
    <property type="match status" value="1"/>
</dbReference>
<dbReference type="AlphaFoldDB" id="A0AAE0EH16"/>
<comment type="caution">
    <text evidence="2">The sequence shown here is derived from an EMBL/GenBank/DDBJ whole genome shotgun (WGS) entry which is preliminary data.</text>
</comment>
<evidence type="ECO:0000313" key="2">
    <source>
        <dbReference type="EMBL" id="KAK3227784.1"/>
    </source>
</evidence>
<dbReference type="Proteomes" id="UP001281410">
    <property type="component" value="Unassembled WGS sequence"/>
</dbReference>
<proteinExistence type="predicted"/>
<feature type="region of interest" description="Disordered" evidence="1">
    <location>
        <begin position="63"/>
        <end position="94"/>
    </location>
</feature>
<accession>A0AAE0EH16</accession>
<name>A0AAE0EH16_9ROSI</name>
<feature type="compositionally biased region" description="Polar residues" evidence="1">
    <location>
        <begin position="25"/>
        <end position="36"/>
    </location>
</feature>
<reference evidence="2" key="1">
    <citation type="journal article" date="2023" name="Plant J.">
        <title>Genome sequences and population genomics provide insights into the demographic history, inbreeding, and mutation load of two 'living fossil' tree species of Dipteronia.</title>
        <authorList>
            <person name="Feng Y."/>
            <person name="Comes H.P."/>
            <person name="Chen J."/>
            <person name="Zhu S."/>
            <person name="Lu R."/>
            <person name="Zhang X."/>
            <person name="Li P."/>
            <person name="Qiu J."/>
            <person name="Olsen K.M."/>
            <person name="Qiu Y."/>
        </authorList>
    </citation>
    <scope>NUCLEOTIDE SEQUENCE</scope>
    <source>
        <strain evidence="2">NBL</strain>
    </source>
</reference>
<dbReference type="SUPFAM" id="SSF56219">
    <property type="entry name" value="DNase I-like"/>
    <property type="match status" value="1"/>
</dbReference>
<gene>
    <name evidence="2" type="ORF">Dsin_007646</name>
</gene>
<dbReference type="EMBL" id="JANJYJ010000002">
    <property type="protein sequence ID" value="KAK3227784.1"/>
    <property type="molecule type" value="Genomic_DNA"/>
</dbReference>